<feature type="region of interest" description="Disordered" evidence="1">
    <location>
        <begin position="1"/>
        <end position="69"/>
    </location>
</feature>
<dbReference type="KEGG" id="vg:2952820"/>
<dbReference type="Proteomes" id="UP000101154">
    <property type="component" value="Segment"/>
</dbReference>
<dbReference type="Pfam" id="PF17638">
    <property type="entry name" value="UL42"/>
    <property type="match status" value="1"/>
</dbReference>
<evidence type="ECO:0000313" key="4">
    <source>
        <dbReference type="EMBL" id="AFL03563.1"/>
    </source>
</evidence>
<keyword evidence="2" id="KW-0812">Transmembrane</keyword>
<reference evidence="4 5" key="2">
    <citation type="journal article" date="2012" name="J. Virol.">
        <title>Reevaluation of the Coding Potential and Proteomic Analysis of the BAC-Derived Rhesus Cytomegalovirus Strain 68-1.</title>
        <authorList>
            <person name="Malouli D."/>
            <person name="Nakayasu E.S."/>
            <person name="Viswanathan K."/>
            <person name="Camp D.G.II."/>
            <person name="Chang W.L."/>
            <person name="Barry P.A."/>
            <person name="Smith R.D."/>
            <person name="Fruh K."/>
        </authorList>
    </citation>
    <scope>NUCLEOTIDE SEQUENCE [LARGE SCALE GENOMIC DNA]</scope>
    <source>
        <strain evidence="4">68-1 BAC</strain>
    </source>
</reference>
<evidence type="ECO:0000313" key="5">
    <source>
        <dbReference type="Proteomes" id="UP000101154"/>
    </source>
</evidence>
<dbReference type="Proteomes" id="UP000161430">
    <property type="component" value="Segment"/>
</dbReference>
<dbReference type="InterPro" id="IPR035110">
    <property type="entry name" value="UL42"/>
</dbReference>
<keyword evidence="2" id="KW-0472">Membrane</keyword>
<dbReference type="RefSeq" id="YP_068162.1">
    <property type="nucleotide sequence ID" value="NC_006150.1"/>
</dbReference>
<evidence type="ECO:0000256" key="2">
    <source>
        <dbReference type="SAM" id="Phobius"/>
    </source>
</evidence>
<sequence length="130" mass="14397">MSATNESSPRNDSEDVRPPAYDEIVGSPPRPRDLPTQSRRNRRGLTTDAPPDSPPPPYHAVVGEVPPRPDNFRMDMTEFPANMHPPVEAYYDDGWKCTIVVFVVSLLGIILMTVLVSVILVLNKSNNKGT</sequence>
<reference evidence="3 6" key="1">
    <citation type="journal article" date="2003" name="J. Virol.">
        <title>Complete sequence and genomic analysis of rhesus cytomegalovirus.</title>
        <authorList>
            <person name="Hansen S.G."/>
            <person name="Strelow L.I."/>
            <person name="Franchi D.C."/>
            <person name="Anders D.G."/>
            <person name="Wong S.W."/>
        </authorList>
    </citation>
    <scope>NUCLEOTIDE SEQUENCE [LARGE SCALE GENOMIC DNA]</scope>
    <source>
        <strain evidence="3">68-1</strain>
    </source>
</reference>
<proteinExistence type="predicted"/>
<name>Q7TFR3_RHCM6</name>
<accession>I3WFA0</accession>
<keyword evidence="2" id="KW-1133">Transmembrane helix</keyword>
<dbReference type="OrthoDB" id="29204at10239"/>
<dbReference type="GeneID" id="2952820"/>
<dbReference type="EMBL" id="JQ795930">
    <property type="protein sequence ID" value="AFL03563.1"/>
    <property type="molecule type" value="Genomic_DNA"/>
</dbReference>
<accession>Q7TFR3</accession>
<organism evidence="3 6">
    <name type="scientific">Rhesus cytomegalovirus (strain 68-1)</name>
    <name type="common">RhCMV</name>
    <dbReference type="NCBI Taxonomy" id="47929"/>
    <lineage>
        <taxon>Viruses</taxon>
        <taxon>Duplodnaviria</taxon>
        <taxon>Heunggongvirae</taxon>
        <taxon>Peploviricota</taxon>
        <taxon>Herviviricetes</taxon>
        <taxon>Herpesvirales</taxon>
        <taxon>Orthoherpesviridae</taxon>
        <taxon>Betaherpesvirinae</taxon>
        <taxon>Cytomegalovirus</taxon>
        <taxon>Cytomegalovirus macacinebeta3</taxon>
    </lineage>
</organism>
<organismHost>
    <name type="scientific">Macaca mulatta</name>
    <name type="common">Rhesus macaque</name>
    <dbReference type="NCBI Taxonomy" id="9544"/>
</organismHost>
<protein>
    <submittedName>
        <fullName evidence="3">Rh68</fullName>
    </submittedName>
</protein>
<evidence type="ECO:0000313" key="6">
    <source>
        <dbReference type="Proteomes" id="UP000161430"/>
    </source>
</evidence>
<dbReference type="EMBL" id="AY186194">
    <property type="protein sequence ID" value="AAP50595.1"/>
    <property type="molecule type" value="Genomic_DNA"/>
</dbReference>
<keyword evidence="6" id="KW-1185">Reference proteome</keyword>
<feature type="transmembrane region" description="Helical" evidence="2">
    <location>
        <begin position="99"/>
        <end position="122"/>
    </location>
</feature>
<evidence type="ECO:0000313" key="3">
    <source>
        <dbReference type="EMBL" id="AAP50595.1"/>
    </source>
</evidence>
<evidence type="ECO:0000256" key="1">
    <source>
        <dbReference type="SAM" id="MobiDB-lite"/>
    </source>
</evidence>